<reference evidence="1" key="3">
    <citation type="submission" date="2016-07" db="EMBL/GenBank/DDBJ databases">
        <title>Evolution of pathogenesis and genome organization in the Tremellales.</title>
        <authorList>
            <person name="Cuomo C."/>
            <person name="Litvintseva A."/>
            <person name="Heitman J."/>
            <person name="Chen Y."/>
            <person name="Sun S."/>
            <person name="Springer D."/>
            <person name="Dromer F."/>
            <person name="Young S."/>
            <person name="Zeng Q."/>
            <person name="Chapman S."/>
            <person name="Gujja S."/>
            <person name="Saif S."/>
            <person name="Birren B."/>
        </authorList>
    </citation>
    <scope>NUCLEOTIDE SEQUENCE</scope>
    <source>
        <strain evidence="1">CBS 10737</strain>
    </source>
</reference>
<dbReference type="KEGG" id="kpin:30169106"/>
<reference evidence="2" key="4">
    <citation type="submission" date="2024-02" db="EMBL/GenBank/DDBJ databases">
        <title>Comparative genomics of Cryptococcus and Kwoniella reveals pathogenesis evolution and contrasting modes of karyotype evolution via chromosome fusion or intercentromeric recombination.</title>
        <authorList>
            <person name="Coelho M.A."/>
            <person name="David-Palma M."/>
            <person name="Shea T."/>
            <person name="Bowers K."/>
            <person name="McGinley-Smith S."/>
            <person name="Mohammad A.W."/>
            <person name="Gnirke A."/>
            <person name="Yurkov A.M."/>
            <person name="Nowrousian M."/>
            <person name="Sun S."/>
            <person name="Cuomo C.A."/>
            <person name="Heitman J."/>
        </authorList>
    </citation>
    <scope>NUCLEOTIDE SEQUENCE</scope>
    <source>
        <strain evidence="2">CBS 10737</strain>
    </source>
</reference>
<gene>
    <name evidence="1" type="ORF">I206_00737</name>
    <name evidence="2" type="ORF">I206_100588</name>
</gene>
<keyword evidence="3" id="KW-1185">Reference proteome</keyword>
<organism evidence="1">
    <name type="scientific">Kwoniella pini CBS 10737</name>
    <dbReference type="NCBI Taxonomy" id="1296096"/>
    <lineage>
        <taxon>Eukaryota</taxon>
        <taxon>Fungi</taxon>
        <taxon>Dikarya</taxon>
        <taxon>Basidiomycota</taxon>
        <taxon>Agaricomycotina</taxon>
        <taxon>Tremellomycetes</taxon>
        <taxon>Tremellales</taxon>
        <taxon>Cryptococcaceae</taxon>
        <taxon>Kwoniella</taxon>
    </lineage>
</organism>
<protein>
    <recommendedName>
        <fullName evidence="4">BTB domain-containing protein</fullName>
    </recommendedName>
</protein>
<dbReference type="Gene3D" id="3.30.710.10">
    <property type="entry name" value="Potassium Channel Kv1.1, Chain A"/>
    <property type="match status" value="1"/>
</dbReference>
<dbReference type="EMBL" id="CP144519">
    <property type="protein sequence ID" value="WWC66684.1"/>
    <property type="molecule type" value="Genomic_DNA"/>
</dbReference>
<evidence type="ECO:0000313" key="2">
    <source>
        <dbReference type="EMBL" id="WWC66684.1"/>
    </source>
</evidence>
<evidence type="ECO:0000313" key="1">
    <source>
        <dbReference type="EMBL" id="OCF53434.1"/>
    </source>
</evidence>
<accession>A0A1B9IDD7</accession>
<reference evidence="2" key="2">
    <citation type="submission" date="2013-07" db="EMBL/GenBank/DDBJ databases">
        <authorList>
            <consortium name="The Broad Institute Genome Sequencing Platform"/>
            <person name="Cuomo C."/>
            <person name="Litvintseva A."/>
            <person name="Chen Y."/>
            <person name="Heitman J."/>
            <person name="Sun S."/>
            <person name="Springer D."/>
            <person name="Dromer F."/>
            <person name="Young S.K."/>
            <person name="Zeng Q."/>
            <person name="Gargeya S."/>
            <person name="Fitzgerald M."/>
            <person name="Abouelleil A."/>
            <person name="Alvarado L."/>
            <person name="Berlin A.M."/>
            <person name="Chapman S.B."/>
            <person name="Dewar J."/>
            <person name="Goldberg J."/>
            <person name="Griggs A."/>
            <person name="Gujja S."/>
            <person name="Hansen M."/>
            <person name="Howarth C."/>
            <person name="Imamovic A."/>
            <person name="Larimer J."/>
            <person name="McCowan C."/>
            <person name="Murphy C."/>
            <person name="Pearson M."/>
            <person name="Priest M."/>
            <person name="Roberts A."/>
            <person name="Saif S."/>
            <person name="Shea T."/>
            <person name="Sykes S."/>
            <person name="Wortman J."/>
            <person name="Nusbaum C."/>
            <person name="Birren B."/>
        </authorList>
    </citation>
    <scope>NUCLEOTIDE SEQUENCE</scope>
    <source>
        <strain evidence="2">CBS 10737</strain>
    </source>
</reference>
<dbReference type="RefSeq" id="XP_019014653.1">
    <property type="nucleotide sequence ID" value="XM_019152515.1"/>
</dbReference>
<proteinExistence type="predicted"/>
<dbReference type="Proteomes" id="UP000094020">
    <property type="component" value="Chromosome 1"/>
</dbReference>
<dbReference type="GeneID" id="30169106"/>
<name>A0A1B9IDD7_9TREE</name>
<dbReference type="OrthoDB" id="2563850at2759"/>
<evidence type="ECO:0008006" key="4">
    <source>
        <dbReference type="Google" id="ProtNLM"/>
    </source>
</evidence>
<dbReference type="InterPro" id="IPR011333">
    <property type="entry name" value="SKP1/BTB/POZ_sf"/>
</dbReference>
<dbReference type="AlphaFoldDB" id="A0A1B9IDD7"/>
<dbReference type="EMBL" id="KI894007">
    <property type="protein sequence ID" value="OCF53434.1"/>
    <property type="molecule type" value="Genomic_DNA"/>
</dbReference>
<reference evidence="1" key="1">
    <citation type="submission" date="2013-07" db="EMBL/GenBank/DDBJ databases">
        <title>The Genome Sequence of Cryptococcus pinus CBS10737.</title>
        <authorList>
            <consortium name="The Broad Institute Genome Sequencing Platform"/>
            <person name="Cuomo C."/>
            <person name="Litvintseva A."/>
            <person name="Chen Y."/>
            <person name="Heitman J."/>
            <person name="Sun S."/>
            <person name="Springer D."/>
            <person name="Dromer F."/>
            <person name="Young S.K."/>
            <person name="Zeng Q."/>
            <person name="Gargeya S."/>
            <person name="Fitzgerald M."/>
            <person name="Abouelleil A."/>
            <person name="Alvarado L."/>
            <person name="Berlin A.M."/>
            <person name="Chapman S.B."/>
            <person name="Dewar J."/>
            <person name="Goldberg J."/>
            <person name="Griggs A."/>
            <person name="Gujja S."/>
            <person name="Hansen M."/>
            <person name="Howarth C."/>
            <person name="Imamovic A."/>
            <person name="Larimer J."/>
            <person name="McCowan C."/>
            <person name="Murphy C."/>
            <person name="Pearson M."/>
            <person name="Priest M."/>
            <person name="Roberts A."/>
            <person name="Saif S."/>
            <person name="Shea T."/>
            <person name="Sykes S."/>
            <person name="Wortman J."/>
            <person name="Nusbaum C."/>
            <person name="Birren B."/>
        </authorList>
    </citation>
    <scope>NUCLEOTIDE SEQUENCE [LARGE SCALE GENOMIC DNA]</scope>
    <source>
        <strain evidence="1">CBS 10737</strain>
    </source>
</reference>
<evidence type="ECO:0000313" key="3">
    <source>
        <dbReference type="Proteomes" id="UP000094020"/>
    </source>
</evidence>
<sequence>MSDDTTLLTSPTKIHWYHRHGDIEIRASGGTILRADSWRLAAASNVFADMLEVTSPVAEDFAEATHKRKAEDPIAPIDLDHSAAIISHFLDLVNQAHPTVPPSNYDETIALYILCDQFDAVKRIKSQVDLRIQQVGCVRQWNLLVFASTRDDLNLAKKAISFMDDHTFSVNRHFDEPQGAALCGLKFSERMAILPESWQLELYRKAFGPPPQNRYNSATYNLEMKTDWAKVALDFNPGQ</sequence>